<name>A0A1Y6D6N1_9GAMM</name>
<dbReference type="GO" id="GO:0047804">
    <property type="term" value="F:cysteine-S-conjugate beta-lyase activity"/>
    <property type="evidence" value="ECO:0007669"/>
    <property type="project" value="UniProtKB-EC"/>
</dbReference>
<evidence type="ECO:0000313" key="7">
    <source>
        <dbReference type="EMBL" id="SMF95555.1"/>
    </source>
</evidence>
<evidence type="ECO:0000259" key="6">
    <source>
        <dbReference type="Pfam" id="PF00155"/>
    </source>
</evidence>
<dbReference type="Pfam" id="PF00155">
    <property type="entry name" value="Aminotran_1_2"/>
    <property type="match status" value="1"/>
</dbReference>
<gene>
    <name evidence="7" type="ORF">SAMN02949497_2920</name>
</gene>
<keyword evidence="8" id="KW-1185">Reference proteome</keyword>
<dbReference type="GO" id="GO:0030170">
    <property type="term" value="F:pyridoxal phosphate binding"/>
    <property type="evidence" value="ECO:0007669"/>
    <property type="project" value="InterPro"/>
</dbReference>
<dbReference type="InterPro" id="IPR015421">
    <property type="entry name" value="PyrdxlP-dep_Trfase_major"/>
</dbReference>
<dbReference type="Proteomes" id="UP000192923">
    <property type="component" value="Unassembled WGS sequence"/>
</dbReference>
<dbReference type="STRING" id="1760988.SAMN02949497_2920"/>
<accession>A0A1Y6D6N1</accession>
<dbReference type="CDD" id="cd00609">
    <property type="entry name" value="AAT_like"/>
    <property type="match status" value="1"/>
</dbReference>
<evidence type="ECO:0000256" key="4">
    <source>
        <dbReference type="ARBA" id="ARBA00023239"/>
    </source>
</evidence>
<evidence type="ECO:0000256" key="1">
    <source>
        <dbReference type="ARBA" id="ARBA00001933"/>
    </source>
</evidence>
<dbReference type="Gene3D" id="3.40.640.10">
    <property type="entry name" value="Type I PLP-dependent aspartate aminotransferase-like (Major domain)"/>
    <property type="match status" value="1"/>
</dbReference>
<comment type="cofactor">
    <cofactor evidence="1">
        <name>pyridoxal 5'-phosphate</name>
        <dbReference type="ChEBI" id="CHEBI:597326"/>
    </cofactor>
</comment>
<dbReference type="SUPFAM" id="SSF53383">
    <property type="entry name" value="PLP-dependent transferases"/>
    <property type="match status" value="1"/>
</dbReference>
<dbReference type="InterPro" id="IPR004839">
    <property type="entry name" value="Aminotransferase_I/II_large"/>
</dbReference>
<comment type="similarity">
    <text evidence="5">Belongs to the class-II pyridoxal-phosphate-dependent aminotransferase family. MalY/PatB cystathionine beta-lyase subfamily.</text>
</comment>
<dbReference type="InterPro" id="IPR015422">
    <property type="entry name" value="PyrdxlP-dep_Trfase_small"/>
</dbReference>
<evidence type="ECO:0000256" key="5">
    <source>
        <dbReference type="ARBA" id="ARBA00037974"/>
    </source>
</evidence>
<evidence type="ECO:0000313" key="8">
    <source>
        <dbReference type="Proteomes" id="UP000192923"/>
    </source>
</evidence>
<reference evidence="7 8" key="1">
    <citation type="submission" date="2016-12" db="EMBL/GenBank/DDBJ databases">
        <authorList>
            <person name="Song W.-J."/>
            <person name="Kurnit D.M."/>
        </authorList>
    </citation>
    <scope>NUCLEOTIDE SEQUENCE [LARGE SCALE GENOMIC DNA]</scope>
    <source>
        <strain evidence="7 8">175</strain>
    </source>
</reference>
<dbReference type="EMBL" id="FXAM01000001">
    <property type="protein sequence ID" value="SMF95555.1"/>
    <property type="molecule type" value="Genomic_DNA"/>
</dbReference>
<dbReference type="NCBIfam" id="TIGR04350">
    <property type="entry name" value="C_S_lyase_PatB"/>
    <property type="match status" value="1"/>
</dbReference>
<dbReference type="InterPro" id="IPR027619">
    <property type="entry name" value="C-S_lyase_PatB-like"/>
</dbReference>
<evidence type="ECO:0000256" key="2">
    <source>
        <dbReference type="ARBA" id="ARBA00012224"/>
    </source>
</evidence>
<feature type="domain" description="Aminotransferase class I/classII large" evidence="6">
    <location>
        <begin position="24"/>
        <end position="370"/>
    </location>
</feature>
<dbReference type="PANTHER" id="PTHR43525:SF1">
    <property type="entry name" value="PROTEIN MALY"/>
    <property type="match status" value="1"/>
</dbReference>
<protein>
    <recommendedName>
        <fullName evidence="2">cysteine-S-conjugate beta-lyase</fullName>
        <ecNumber evidence="2">4.4.1.13</ecNumber>
    </recommendedName>
</protein>
<proteinExistence type="inferred from homology"/>
<dbReference type="OrthoDB" id="3224382at2"/>
<dbReference type="InterPro" id="IPR015424">
    <property type="entry name" value="PyrdxlP-dep_Trfase"/>
</dbReference>
<dbReference type="InterPro" id="IPR051798">
    <property type="entry name" value="Class-II_PLP-Dep_Aminotrans"/>
</dbReference>
<dbReference type="PANTHER" id="PTHR43525">
    <property type="entry name" value="PROTEIN MALY"/>
    <property type="match status" value="1"/>
</dbReference>
<evidence type="ECO:0000256" key="3">
    <source>
        <dbReference type="ARBA" id="ARBA00022898"/>
    </source>
</evidence>
<dbReference type="RefSeq" id="WP_085213873.1">
    <property type="nucleotide sequence ID" value="NZ_FXAM01000001.1"/>
</dbReference>
<keyword evidence="4 7" id="KW-0456">Lyase</keyword>
<dbReference type="Gene3D" id="3.90.1150.10">
    <property type="entry name" value="Aspartate Aminotransferase, domain 1"/>
    <property type="match status" value="1"/>
</dbReference>
<organism evidence="7 8">
    <name type="scientific">Methylomagnum ishizawai</name>
    <dbReference type="NCBI Taxonomy" id="1760988"/>
    <lineage>
        <taxon>Bacteria</taxon>
        <taxon>Pseudomonadati</taxon>
        <taxon>Pseudomonadota</taxon>
        <taxon>Gammaproteobacteria</taxon>
        <taxon>Methylococcales</taxon>
        <taxon>Methylococcaceae</taxon>
        <taxon>Methylomagnum</taxon>
    </lineage>
</organism>
<keyword evidence="3" id="KW-0663">Pyridoxal phosphate</keyword>
<sequence>MNFDTPPDRRPTASHKWNKYQDRDILPLWVADMDFQSPPSVIDALRRRIDHGVFGYTLAPDSLVEAVQAYALRVYRWAIEPEWFVWLPGLVQGLNLACRAVGDAGDAVLTATPIYPPFLQAPGFSNRELITVPLAEGAAGWEWDFQALEAAITPRTRLLLLCHPHNPVGRAWREDELAPIIAIARRHRLVVCSDEIHCDLLLDPGLSHTPLARLDPDFARHTITLLAPSKTWNIAGLGCAFALIPDPALRRRFQREMAGLVPWTNLLGYTAAEAAYRDDGAWLAGLIEYLRGNRDLLRDGFQDGGRLRLTVPEATYLAWIDARAIDATNPLPHFEAAGLGLSDGRDFGWPGYVRLNFGCSRALLEQALRRMEALR</sequence>
<dbReference type="EC" id="4.4.1.13" evidence="2"/>
<dbReference type="AlphaFoldDB" id="A0A1Y6D6N1"/>